<feature type="transmembrane region" description="Helical" evidence="1">
    <location>
        <begin position="284"/>
        <end position="305"/>
    </location>
</feature>
<feature type="transmembrane region" description="Helical" evidence="1">
    <location>
        <begin position="520"/>
        <end position="541"/>
    </location>
</feature>
<dbReference type="Proteomes" id="UP000380386">
    <property type="component" value="Unassembled WGS sequence"/>
</dbReference>
<feature type="transmembrane region" description="Helical" evidence="1">
    <location>
        <begin position="312"/>
        <end position="333"/>
    </location>
</feature>
<dbReference type="EMBL" id="VDFM01000012">
    <property type="protein sequence ID" value="MQS53184.1"/>
    <property type="molecule type" value="Genomic_DNA"/>
</dbReference>
<keyword evidence="1" id="KW-1133">Transmembrane helix</keyword>
<gene>
    <name evidence="2" type="ORF">FHL02_09135</name>
</gene>
<feature type="transmembrane region" description="Helical" evidence="1">
    <location>
        <begin position="182"/>
        <end position="215"/>
    </location>
</feature>
<sequence length="548" mass="63370">MNNLTQKLNQKKYIYLMFLVTSILIVAFVNWHPGYVFATGDYRYHINRINALAESFRHFNFLPKVDGYFSGGLGYASSLFYPDILLYPSAILKALGVNTVLTYLITLVAINFVTFLLTYQAGKRLDFKNKNALIFTLIYVFSTYRLQVLFSRHDLGELLGMAFFPLVLSELIKFKKGEFKEWYILAFAMIGIGFSHIISLFMIICFAAMFVILNIKYFWNWDVWKAILKAAGLTLGTIAAVFLPIFEQMLSQDFKVSTEPLIHIQDEIQPFTELVAHSFSNQVFHAHTVNIGSIVFFGLIIYTVYNFIKRKNISLTIIALFMFVACTEFFPWYQLRNTIFASFQFPWRFFSLISLIVAYFIANDDLKLFQKKYFTTAFVAVTLLLSFTMAQLTVQASPFRLNTYNSYDKISSYLIGAGHEYLPSAVNYDDVKENKPRDISYDKSTVSIENKTINKEYIQFDFDTGNTPTTIELPLFYYKGYSAKVDGNKSSFDPSLSDRGFTNIKLYGSGTFKMQYQYTFVQKLGLSITIIFLLYSGFILWRRRSYID</sequence>
<feature type="transmembrane region" description="Helical" evidence="1">
    <location>
        <begin position="374"/>
        <end position="394"/>
    </location>
</feature>
<protein>
    <submittedName>
        <fullName evidence="2">YfhO family protein</fullName>
    </submittedName>
</protein>
<feature type="transmembrane region" description="Helical" evidence="1">
    <location>
        <begin position="345"/>
        <end position="362"/>
    </location>
</feature>
<feature type="transmembrane region" description="Helical" evidence="1">
    <location>
        <begin position="12"/>
        <end position="31"/>
    </location>
</feature>
<evidence type="ECO:0000313" key="3">
    <source>
        <dbReference type="Proteomes" id="UP000380386"/>
    </source>
</evidence>
<feature type="transmembrane region" description="Helical" evidence="1">
    <location>
        <begin position="227"/>
        <end position="246"/>
    </location>
</feature>
<name>A0A5P0ZJD1_9LACO</name>
<accession>A0A5P0ZJD1</accession>
<evidence type="ECO:0000313" key="2">
    <source>
        <dbReference type="EMBL" id="MQS53184.1"/>
    </source>
</evidence>
<dbReference type="RefSeq" id="WP_153383700.1">
    <property type="nucleotide sequence ID" value="NZ_VDFM01000012.1"/>
</dbReference>
<dbReference type="AlphaFoldDB" id="A0A5P0ZJD1"/>
<reference evidence="2 3" key="1">
    <citation type="journal article" date="2019" name="Syst. Appl. Microbiol.">
        <title>Polyphasic characterization of two novel Lactobacillus spp. isolated from blown salami packages: Description of Lactobacillus halodurans sp. nov. and Lactobacillus salsicarnum sp. nov.</title>
        <authorList>
            <person name="Schuster J.A."/>
            <person name="Klingl A."/>
            <person name="Vogel R.F."/>
            <person name="Ehrmann M.A."/>
        </authorList>
    </citation>
    <scope>NUCLEOTIDE SEQUENCE [LARGE SCALE GENOMIC DNA]</scope>
    <source>
        <strain evidence="2 3">TMW 1.2118</strain>
    </source>
</reference>
<organism evidence="2 3">
    <name type="scientific">Companilactobacillus mishanensis</name>
    <dbReference type="NCBI Taxonomy" id="2486008"/>
    <lineage>
        <taxon>Bacteria</taxon>
        <taxon>Bacillati</taxon>
        <taxon>Bacillota</taxon>
        <taxon>Bacilli</taxon>
        <taxon>Lactobacillales</taxon>
        <taxon>Lactobacillaceae</taxon>
        <taxon>Companilactobacillus</taxon>
    </lineage>
</organism>
<proteinExistence type="predicted"/>
<feature type="transmembrane region" description="Helical" evidence="1">
    <location>
        <begin position="100"/>
        <end position="119"/>
    </location>
</feature>
<comment type="caution">
    <text evidence="2">The sequence shown here is derived from an EMBL/GenBank/DDBJ whole genome shotgun (WGS) entry which is preliminary data.</text>
</comment>
<keyword evidence="1" id="KW-0812">Transmembrane</keyword>
<evidence type="ECO:0000256" key="1">
    <source>
        <dbReference type="SAM" id="Phobius"/>
    </source>
</evidence>
<dbReference type="OrthoDB" id="9784157at2"/>
<keyword evidence="1" id="KW-0472">Membrane</keyword>
<feature type="transmembrane region" description="Helical" evidence="1">
    <location>
        <begin position="131"/>
        <end position="150"/>
    </location>
</feature>